<dbReference type="Pfam" id="PF03050">
    <property type="entry name" value="DDE_Tnp_IS66"/>
    <property type="match status" value="1"/>
</dbReference>
<proteinExistence type="predicted"/>
<dbReference type="AlphaFoldDB" id="A5CZL5"/>
<dbReference type="InterPro" id="IPR004291">
    <property type="entry name" value="Transposase_IS66_central"/>
</dbReference>
<dbReference type="STRING" id="370438.PTH_2397"/>
<dbReference type="InterPro" id="IPR052344">
    <property type="entry name" value="Transposase-related"/>
</dbReference>
<dbReference type="InterPro" id="IPR039552">
    <property type="entry name" value="IS66_C"/>
</dbReference>
<reference evidence="4" key="1">
    <citation type="journal article" date="2008" name="Genome Res.">
        <title>The genome of Pelotomaculum thermopropionicum reveals niche-associated evolution in anaerobic microbiota.</title>
        <authorList>
            <person name="Kosaka T."/>
            <person name="Kato S."/>
            <person name="Shimoyama T."/>
            <person name="Ishii S."/>
            <person name="Abe T."/>
            <person name="Watanabe K."/>
        </authorList>
    </citation>
    <scope>NUCLEOTIDE SEQUENCE [LARGE SCALE GENOMIC DNA]</scope>
    <source>
        <strain evidence="4">DSM 13744 / JCM 10971 / SI</strain>
    </source>
</reference>
<dbReference type="Proteomes" id="UP000006556">
    <property type="component" value="Chromosome"/>
</dbReference>
<dbReference type="KEGG" id="pth:PTH_2397"/>
<evidence type="ECO:0000313" key="3">
    <source>
        <dbReference type="EMBL" id="BAF60578.1"/>
    </source>
</evidence>
<dbReference type="HOGENOM" id="CLU_023034_5_0_9"/>
<evidence type="ECO:0000259" key="1">
    <source>
        <dbReference type="Pfam" id="PF03050"/>
    </source>
</evidence>
<name>A5CZL5_PELTS</name>
<evidence type="ECO:0000313" key="4">
    <source>
        <dbReference type="Proteomes" id="UP000006556"/>
    </source>
</evidence>
<accession>A5CZL5</accession>
<sequence>MLCGANNWLALIYNRLHEHLLKRDILHADETTLQVLHEPGRAAQTQSYLWLYRTGRDGPAIVLYDYQTTRASKHPRRFLSGFKGYLHVDGYAGYNELPDVTLVGCWAHARRKFDEALKALPDSKRSSAVAAKEGLEFCNRLFAIERELKDATPDERYKIRLVRSRPVLDAFLAWLKSQRSQVLPKSSFGQAIKYCLSQWDKLEAFLQDGRLELDNNRSERSIKPFVIGRKNWLFANTPRGARASAIVYSIVETAKENGLNPFHYLSYLFEKLPNLDTKDENALDKLLPWSDSLPSVCRVNK</sequence>
<dbReference type="Pfam" id="PF13817">
    <property type="entry name" value="DDE_Tnp_IS66_C"/>
    <property type="match status" value="1"/>
</dbReference>
<gene>
    <name evidence="3" type="ordered locus">PTH_2397</name>
</gene>
<feature type="domain" description="Transposase IS66 central" evidence="1">
    <location>
        <begin position="6"/>
        <end position="242"/>
    </location>
</feature>
<dbReference type="PANTHER" id="PTHR33678:SF1">
    <property type="entry name" value="BLL1576 PROTEIN"/>
    <property type="match status" value="1"/>
</dbReference>
<dbReference type="EMBL" id="AP009389">
    <property type="protein sequence ID" value="BAF60578.1"/>
    <property type="molecule type" value="Genomic_DNA"/>
</dbReference>
<feature type="domain" description="Transposase IS66 C-terminal" evidence="2">
    <location>
        <begin position="249"/>
        <end position="289"/>
    </location>
</feature>
<dbReference type="PANTHER" id="PTHR33678">
    <property type="entry name" value="BLL1576 PROTEIN"/>
    <property type="match status" value="1"/>
</dbReference>
<dbReference type="NCBIfam" id="NF033517">
    <property type="entry name" value="transpos_IS66"/>
    <property type="match status" value="1"/>
</dbReference>
<evidence type="ECO:0000259" key="2">
    <source>
        <dbReference type="Pfam" id="PF13817"/>
    </source>
</evidence>
<organism evidence="3 4">
    <name type="scientific">Pelotomaculum thermopropionicum (strain DSM 13744 / JCM 10971 / SI)</name>
    <dbReference type="NCBI Taxonomy" id="370438"/>
    <lineage>
        <taxon>Bacteria</taxon>
        <taxon>Bacillati</taxon>
        <taxon>Bacillota</taxon>
        <taxon>Clostridia</taxon>
        <taxon>Eubacteriales</taxon>
        <taxon>Desulfotomaculaceae</taxon>
        <taxon>Pelotomaculum</taxon>
    </lineage>
</organism>
<protein>
    <submittedName>
        <fullName evidence="3">Uncharacterized protein</fullName>
    </submittedName>
</protein>
<dbReference type="eggNOG" id="COG3316">
    <property type="taxonomic scope" value="Bacteria"/>
</dbReference>
<keyword evidence="4" id="KW-1185">Reference proteome</keyword>